<dbReference type="GeneID" id="95073561"/>
<sequence>MSDVEAPRSAPLQNLDEAGFVVRGAEPAPATTVLRHMVYGSGLTHPLDYLVLLHALFRLETSEPFTPRDIWRDLQAEGIRSAKNSSELVGRDAVYAAFNRIIDARFIRRTSEGGGPGRFGRTRYEVYRQPAYNPEYAPPSEPWDPTEDPAFPHAGAPLPGTAEAEKADTKTAGGAASRNAGRGITGSGVPGRGRPPIPPGRAASAVRGSGVALPPHPPGGGGGSTSSPKAPAVPGDQEPGTSGVSSVQVQAAAEWLMDLKRPWAVGRKQARELGAELAEAIAETGWDLDASLALWLCRTEEGKKAPDNHRAVLRHRIEQLERRSSVFLTTRGDVAVASSAGGTPAWCGICNRGERPLSLMERLLDVGEDDLVRCPRCHPAALRTTPSAKKK</sequence>
<evidence type="ECO:0000313" key="2">
    <source>
        <dbReference type="EMBL" id="GFH72774.1"/>
    </source>
</evidence>
<comment type="caution">
    <text evidence="2">The sequence shown here is derived from an EMBL/GenBank/DDBJ whole genome shotgun (WGS) entry which is preliminary data.</text>
</comment>
<accession>A0ABQ1CRG5</accession>
<reference evidence="2 3" key="1">
    <citation type="submission" date="2020-02" db="EMBL/GenBank/DDBJ databases">
        <title>Whole genome shotgun sequence of Streptomyces diastaticus subsp. diastaticus NBRC 13412.</title>
        <authorList>
            <person name="Ichikawa N."/>
            <person name="Komaki H."/>
            <person name="Tamura T."/>
        </authorList>
    </citation>
    <scope>NUCLEOTIDE SEQUENCE [LARGE SCALE GENOMIC DNA]</scope>
    <source>
        <strain evidence="2 3">NBRC 13412</strain>
    </source>
</reference>
<dbReference type="EMBL" id="BLLN01000003">
    <property type="protein sequence ID" value="GFH72774.1"/>
    <property type="molecule type" value="Genomic_DNA"/>
</dbReference>
<name>A0ABQ1CRG5_STRDI</name>
<evidence type="ECO:0008006" key="4">
    <source>
        <dbReference type="Google" id="ProtNLM"/>
    </source>
</evidence>
<gene>
    <name evidence="2" type="ORF">Sdia_35420</name>
</gene>
<evidence type="ECO:0000256" key="1">
    <source>
        <dbReference type="SAM" id="MobiDB-lite"/>
    </source>
</evidence>
<proteinExistence type="predicted"/>
<feature type="compositionally biased region" description="Low complexity" evidence="1">
    <location>
        <begin position="170"/>
        <end position="182"/>
    </location>
</feature>
<organism evidence="2 3">
    <name type="scientific">Streptomyces diastaticus subsp. diastaticus</name>
    <dbReference type="NCBI Taxonomy" id="68040"/>
    <lineage>
        <taxon>Bacteria</taxon>
        <taxon>Bacillati</taxon>
        <taxon>Actinomycetota</taxon>
        <taxon>Actinomycetes</taxon>
        <taxon>Kitasatosporales</taxon>
        <taxon>Streptomycetaceae</taxon>
        <taxon>Streptomyces</taxon>
        <taxon>Streptomyces diastaticus group</taxon>
    </lineage>
</organism>
<dbReference type="RefSeq" id="WP_189500915.1">
    <property type="nucleotide sequence ID" value="NZ_BLLN01000003.1"/>
</dbReference>
<evidence type="ECO:0000313" key="3">
    <source>
        <dbReference type="Proteomes" id="UP000472710"/>
    </source>
</evidence>
<keyword evidence="3" id="KW-1185">Reference proteome</keyword>
<feature type="region of interest" description="Disordered" evidence="1">
    <location>
        <begin position="132"/>
        <end position="245"/>
    </location>
</feature>
<dbReference type="Proteomes" id="UP000472710">
    <property type="component" value="Unassembled WGS sequence"/>
</dbReference>
<protein>
    <recommendedName>
        <fullName evidence="4">Helix-turn-helix domain-containing protein</fullName>
    </recommendedName>
</protein>